<dbReference type="NCBIfam" id="NF001862">
    <property type="entry name" value="PRK00601.1"/>
    <property type="match status" value="1"/>
</dbReference>
<evidence type="ECO:0000256" key="2">
    <source>
        <dbReference type="ARBA" id="ARBA00022801"/>
    </source>
</evidence>
<feature type="binding site" evidence="5">
    <location>
        <begin position="69"/>
        <end position="71"/>
    </location>
    <ligand>
        <name>substrate</name>
    </ligand>
</feature>
<evidence type="ECO:0000256" key="5">
    <source>
        <dbReference type="HAMAP-Rule" id="MF_00116"/>
    </source>
</evidence>
<evidence type="ECO:0000256" key="1">
    <source>
        <dbReference type="ARBA" id="ARBA00006581"/>
    </source>
</evidence>
<dbReference type="Gene3D" id="2.70.40.10">
    <property type="match status" value="1"/>
</dbReference>
<evidence type="ECO:0000256" key="3">
    <source>
        <dbReference type="ARBA" id="ARBA00023080"/>
    </source>
</evidence>
<comment type="cofactor">
    <cofactor evidence="5">
        <name>Mg(2+)</name>
        <dbReference type="ChEBI" id="CHEBI:18420"/>
    </cofactor>
</comment>
<dbReference type="GO" id="GO:0000287">
    <property type="term" value="F:magnesium ion binding"/>
    <property type="evidence" value="ECO:0007669"/>
    <property type="project" value="UniProtKB-UniRule"/>
</dbReference>
<dbReference type="PANTHER" id="PTHR11241:SF0">
    <property type="entry name" value="DEOXYURIDINE 5'-TRIPHOSPHATE NUCLEOTIDOHYDROLASE"/>
    <property type="match status" value="1"/>
</dbReference>
<comment type="function">
    <text evidence="5">This enzyme is involved in nucleotide metabolism: it produces dUMP, the immediate precursor of thymidine nucleotides and it decreases the intracellular concentration of dUTP so that uracil cannot be incorporated into DNA.</text>
</comment>
<dbReference type="InterPro" id="IPR033704">
    <property type="entry name" value="dUTPase_trimeric"/>
</dbReference>
<dbReference type="GO" id="GO:0006226">
    <property type="term" value="P:dUMP biosynthetic process"/>
    <property type="evidence" value="ECO:0007669"/>
    <property type="project" value="UniProtKB-UniRule"/>
</dbReference>
<dbReference type="GO" id="GO:0004170">
    <property type="term" value="F:dUTP diphosphatase activity"/>
    <property type="evidence" value="ECO:0007669"/>
    <property type="project" value="UniProtKB-UniRule"/>
</dbReference>
<dbReference type="Proteomes" id="UP001366166">
    <property type="component" value="Chromosome"/>
</dbReference>
<dbReference type="SUPFAM" id="SSF51283">
    <property type="entry name" value="dUTPase-like"/>
    <property type="match status" value="1"/>
</dbReference>
<comment type="catalytic activity">
    <reaction evidence="4 5">
        <text>dUTP + H2O = dUMP + diphosphate + H(+)</text>
        <dbReference type="Rhea" id="RHEA:10248"/>
        <dbReference type="ChEBI" id="CHEBI:15377"/>
        <dbReference type="ChEBI" id="CHEBI:15378"/>
        <dbReference type="ChEBI" id="CHEBI:33019"/>
        <dbReference type="ChEBI" id="CHEBI:61555"/>
        <dbReference type="ChEBI" id="CHEBI:246422"/>
        <dbReference type="EC" id="3.6.1.23"/>
    </reaction>
</comment>
<organism evidence="7 8">
    <name type="scientific">Desulfoferula mesophila</name>
    <dbReference type="NCBI Taxonomy" id="3058419"/>
    <lineage>
        <taxon>Bacteria</taxon>
        <taxon>Pseudomonadati</taxon>
        <taxon>Thermodesulfobacteriota</taxon>
        <taxon>Desulfarculia</taxon>
        <taxon>Desulfarculales</taxon>
        <taxon>Desulfarculaceae</taxon>
        <taxon>Desulfoferula</taxon>
    </lineage>
</organism>
<dbReference type="NCBIfam" id="TIGR00576">
    <property type="entry name" value="dut"/>
    <property type="match status" value="1"/>
</dbReference>
<dbReference type="HAMAP" id="MF_00116">
    <property type="entry name" value="dUTPase_bact"/>
    <property type="match status" value="1"/>
</dbReference>
<dbReference type="InterPro" id="IPR036157">
    <property type="entry name" value="dUTPase-like_sf"/>
</dbReference>
<evidence type="ECO:0000313" key="7">
    <source>
        <dbReference type="EMBL" id="BEQ14008.1"/>
    </source>
</evidence>
<dbReference type="EMBL" id="AP028679">
    <property type="protein sequence ID" value="BEQ14008.1"/>
    <property type="molecule type" value="Genomic_DNA"/>
</dbReference>
<dbReference type="InterPro" id="IPR008181">
    <property type="entry name" value="dUTPase"/>
</dbReference>
<comment type="similarity">
    <text evidence="1 5">Belongs to the dUTPase family.</text>
</comment>
<dbReference type="Pfam" id="PF00692">
    <property type="entry name" value="dUTPase"/>
    <property type="match status" value="1"/>
</dbReference>
<feature type="domain" description="dUTPase-like" evidence="6">
    <location>
        <begin position="18"/>
        <end position="148"/>
    </location>
</feature>
<dbReference type="KEGG" id="dmp:FAK_10740"/>
<dbReference type="EC" id="3.6.1.23" evidence="5"/>
<dbReference type="GO" id="GO:0046081">
    <property type="term" value="P:dUTP catabolic process"/>
    <property type="evidence" value="ECO:0007669"/>
    <property type="project" value="InterPro"/>
</dbReference>
<keyword evidence="5" id="KW-0460">Magnesium</keyword>
<dbReference type="AlphaFoldDB" id="A0AAU9EWA0"/>
<evidence type="ECO:0000259" key="6">
    <source>
        <dbReference type="Pfam" id="PF00692"/>
    </source>
</evidence>
<evidence type="ECO:0000313" key="8">
    <source>
        <dbReference type="Proteomes" id="UP001366166"/>
    </source>
</evidence>
<keyword evidence="5" id="KW-0479">Metal-binding</keyword>
<dbReference type="PANTHER" id="PTHR11241">
    <property type="entry name" value="DEOXYURIDINE 5'-TRIPHOSPHATE NUCLEOTIDOHYDROLASE"/>
    <property type="match status" value="1"/>
</dbReference>
<reference evidence="8" key="1">
    <citation type="journal article" date="2023" name="Arch. Microbiol.">
        <title>Desulfoferula mesophilus gen. nov. sp. nov., a mesophilic sulfate-reducing bacterium isolated from a brackish lake sediment.</title>
        <authorList>
            <person name="Watanabe T."/>
            <person name="Yabe T."/>
            <person name="Tsuji J.M."/>
            <person name="Fukui M."/>
        </authorList>
    </citation>
    <scope>NUCLEOTIDE SEQUENCE [LARGE SCALE GENOMIC DNA]</scope>
    <source>
        <strain evidence="8">12FAK</strain>
    </source>
</reference>
<proteinExistence type="inferred from homology"/>
<dbReference type="InterPro" id="IPR029054">
    <property type="entry name" value="dUTPase-like"/>
</dbReference>
<keyword evidence="2 5" id="KW-0378">Hydrolase</keyword>
<accession>A0AAU9EWA0</accession>
<gene>
    <name evidence="5 7" type="primary">dut</name>
    <name evidence="7" type="ORF">FAK_10740</name>
</gene>
<dbReference type="CDD" id="cd07557">
    <property type="entry name" value="trimeric_dUTPase"/>
    <property type="match status" value="1"/>
</dbReference>
<evidence type="ECO:0000256" key="4">
    <source>
        <dbReference type="ARBA" id="ARBA00047686"/>
    </source>
</evidence>
<feature type="binding site" evidence="5">
    <location>
        <position position="82"/>
    </location>
    <ligand>
        <name>substrate</name>
    </ligand>
</feature>
<protein>
    <recommendedName>
        <fullName evidence="5">Deoxyuridine 5'-triphosphate nucleotidohydrolase</fullName>
        <shortName evidence="5">dUTPase</shortName>
        <ecNumber evidence="5">3.6.1.23</ecNumber>
    </recommendedName>
    <alternativeName>
        <fullName evidence="5">dUTP pyrophosphatase</fullName>
    </alternativeName>
</protein>
<feature type="binding site" evidence="5">
    <location>
        <begin position="86"/>
        <end position="88"/>
    </location>
    <ligand>
        <name>substrate</name>
    </ligand>
</feature>
<comment type="pathway">
    <text evidence="5">Pyrimidine metabolism; dUMP biosynthesis; dUMP from dCTP (dUTP route): step 2/2.</text>
</comment>
<name>A0AAU9EWA0_9BACT</name>
<dbReference type="RefSeq" id="WP_338605735.1">
    <property type="nucleotide sequence ID" value="NZ_AP028679.1"/>
</dbReference>
<keyword evidence="3 5" id="KW-0546">Nucleotide metabolism</keyword>
<keyword evidence="8" id="KW-1185">Reference proteome</keyword>
<comment type="caution">
    <text evidence="5">Lacks conserved residue(s) required for the propagation of feature annotation.</text>
</comment>
<sequence length="149" mass="15333">MSRPRVLVQRLAHGQGLKLPSYESAQAAGMDLPAALSESITVQPGGIVLVPTGLSIAIPAGYEGQVRPRSGLAIKKGLTVVNAPGTIDADYRGEVKVGLVNLGPEPVEICRGDRVAQLIIAPVVQAELMEAAELPASDRGQGGFGSTGK</sequence>